<feature type="domain" description="FAD-binding PCMH-type" evidence="6">
    <location>
        <begin position="51"/>
        <end position="221"/>
    </location>
</feature>
<evidence type="ECO:0000313" key="8">
    <source>
        <dbReference type="Proteomes" id="UP000245396"/>
    </source>
</evidence>
<dbReference type="InterPro" id="IPR016169">
    <property type="entry name" value="FAD-bd_PCMH_sub2"/>
</dbReference>
<comment type="caution">
    <text evidence="7">The sequence shown here is derived from an EMBL/GenBank/DDBJ whole genome shotgun (WGS) entry which is preliminary data.</text>
</comment>
<gene>
    <name evidence="7" type="ORF">C7441_10467</name>
</gene>
<evidence type="ECO:0000259" key="6">
    <source>
        <dbReference type="PROSITE" id="PS51387"/>
    </source>
</evidence>
<dbReference type="InterPro" id="IPR050416">
    <property type="entry name" value="FAD-linked_Oxidoreductase"/>
</dbReference>
<dbReference type="OrthoDB" id="9775082at2"/>
<accession>A0A316C537</accession>
<reference evidence="7 8" key="1">
    <citation type="submission" date="2018-05" db="EMBL/GenBank/DDBJ databases">
        <title>Genomic Encyclopedia of Type Strains, Phase IV (KMG-IV): sequencing the most valuable type-strain genomes for metagenomic binning, comparative biology and taxonomic classification.</title>
        <authorList>
            <person name="Goeker M."/>
        </authorList>
    </citation>
    <scope>NUCLEOTIDE SEQUENCE [LARGE SCALE GENOMIC DNA]</scope>
    <source>
        <strain evidence="7 8">DSM 6986</strain>
    </source>
</reference>
<comment type="cofactor">
    <cofactor evidence="1">
        <name>FAD</name>
        <dbReference type="ChEBI" id="CHEBI:57692"/>
    </cofactor>
</comment>
<dbReference type="STRING" id="1192868.GCA_000304395_02661"/>
<dbReference type="Proteomes" id="UP000245396">
    <property type="component" value="Unassembled WGS sequence"/>
</dbReference>
<dbReference type="Pfam" id="PF08031">
    <property type="entry name" value="BBE"/>
    <property type="match status" value="1"/>
</dbReference>
<dbReference type="Gene3D" id="3.30.43.10">
    <property type="entry name" value="Uridine Diphospho-n-acetylenolpyruvylglucosamine Reductase, domain 2"/>
    <property type="match status" value="1"/>
</dbReference>
<dbReference type="PROSITE" id="PS00862">
    <property type="entry name" value="OX2_COVAL_FAD"/>
    <property type="match status" value="1"/>
</dbReference>
<evidence type="ECO:0000256" key="2">
    <source>
        <dbReference type="ARBA" id="ARBA00005466"/>
    </source>
</evidence>
<dbReference type="PANTHER" id="PTHR42973">
    <property type="entry name" value="BINDING OXIDOREDUCTASE, PUTATIVE (AFU_ORTHOLOGUE AFUA_1G17690)-RELATED"/>
    <property type="match status" value="1"/>
</dbReference>
<evidence type="ECO:0000256" key="1">
    <source>
        <dbReference type="ARBA" id="ARBA00001974"/>
    </source>
</evidence>
<dbReference type="InterPro" id="IPR016166">
    <property type="entry name" value="FAD-bd_PCMH"/>
</dbReference>
<organism evidence="7 8">
    <name type="scientific">Pseudaminobacter salicylatoxidans</name>
    <dbReference type="NCBI Taxonomy" id="93369"/>
    <lineage>
        <taxon>Bacteria</taxon>
        <taxon>Pseudomonadati</taxon>
        <taxon>Pseudomonadota</taxon>
        <taxon>Alphaproteobacteria</taxon>
        <taxon>Hyphomicrobiales</taxon>
        <taxon>Phyllobacteriaceae</taxon>
        <taxon>Pseudaminobacter</taxon>
    </lineage>
</organism>
<dbReference type="InterPro" id="IPR012951">
    <property type="entry name" value="BBE"/>
</dbReference>
<dbReference type="InterPro" id="IPR036318">
    <property type="entry name" value="FAD-bd_PCMH-like_sf"/>
</dbReference>
<dbReference type="GO" id="GO:0071949">
    <property type="term" value="F:FAD binding"/>
    <property type="evidence" value="ECO:0007669"/>
    <property type="project" value="InterPro"/>
</dbReference>
<keyword evidence="3" id="KW-0285">Flavoprotein</keyword>
<comment type="similarity">
    <text evidence="2">Belongs to the oxygen-dependent FAD-linked oxidoreductase family.</text>
</comment>
<evidence type="ECO:0000256" key="5">
    <source>
        <dbReference type="ARBA" id="ARBA00023002"/>
    </source>
</evidence>
<dbReference type="GO" id="GO:0016491">
    <property type="term" value="F:oxidoreductase activity"/>
    <property type="evidence" value="ECO:0007669"/>
    <property type="project" value="UniProtKB-KW"/>
</dbReference>
<dbReference type="EMBL" id="QGGG01000004">
    <property type="protein sequence ID" value="PWJ84801.1"/>
    <property type="molecule type" value="Genomic_DNA"/>
</dbReference>
<dbReference type="AlphaFoldDB" id="A0A316C537"/>
<dbReference type="PROSITE" id="PS51387">
    <property type="entry name" value="FAD_PCMH"/>
    <property type="match status" value="1"/>
</dbReference>
<dbReference type="Pfam" id="PF01565">
    <property type="entry name" value="FAD_binding_4"/>
    <property type="match status" value="1"/>
</dbReference>
<evidence type="ECO:0000313" key="7">
    <source>
        <dbReference type="EMBL" id="PWJ84801.1"/>
    </source>
</evidence>
<name>A0A316C537_PSESE</name>
<dbReference type="Gene3D" id="3.40.462.20">
    <property type="match status" value="1"/>
</dbReference>
<evidence type="ECO:0000256" key="4">
    <source>
        <dbReference type="ARBA" id="ARBA00022827"/>
    </source>
</evidence>
<evidence type="ECO:0000256" key="3">
    <source>
        <dbReference type="ARBA" id="ARBA00022630"/>
    </source>
</evidence>
<dbReference type="InterPro" id="IPR006094">
    <property type="entry name" value="Oxid_FAD_bind_N"/>
</dbReference>
<dbReference type="PANTHER" id="PTHR42973:SF39">
    <property type="entry name" value="FAD-BINDING PCMH-TYPE DOMAIN-CONTAINING PROTEIN"/>
    <property type="match status" value="1"/>
</dbReference>
<dbReference type="InterPro" id="IPR006093">
    <property type="entry name" value="Oxy_OxRdtase_FAD_BS"/>
</dbReference>
<dbReference type="SUPFAM" id="SSF56176">
    <property type="entry name" value="FAD-binding/transporter-associated domain-like"/>
    <property type="match status" value="1"/>
</dbReference>
<protein>
    <submittedName>
        <fullName evidence="7">FAD/FMN-containing dehydrogenase</fullName>
    </submittedName>
</protein>
<dbReference type="InterPro" id="IPR016167">
    <property type="entry name" value="FAD-bd_PCMH_sub1"/>
</dbReference>
<proteinExistence type="inferred from homology"/>
<keyword evidence="4" id="KW-0274">FAD</keyword>
<dbReference type="Gene3D" id="3.30.465.10">
    <property type="match status" value="1"/>
</dbReference>
<dbReference type="RefSeq" id="WP_109612241.1">
    <property type="nucleotide sequence ID" value="NZ_QGGG01000004.1"/>
</dbReference>
<keyword evidence="5" id="KW-0560">Oxidoreductase</keyword>
<sequence length="479" mass="51540">MTELDLITLDSTKVTIDGAALEGLGAGLRGRLLRETDVEYEAVRAIWNDMIDFRPGLIVRCAGTADVLRAVRFARDNRLLVAVRGGGHNIAGSALCSGGLMIDLSLMKSVRVDPAAGHAWVEPGATLADVDAETQAFGLAVPTGINSTTGIAGLALGGGFGWLTRKFGLTADNLLSADVVTANGALVRANVSEHPDLFWALRGGGGNFGIVTAFEFRLHKVGPEVLSGLVVHPFGEARTILQQYREQLAATPDQFSCWAVMRQAPPLPFLPAEWHGKEVLVLAMCDCATLEAGEKDAAQMRAIGKPIADVVGPHPFVGWQQAFDPLLAPGARNYWKSHDLAELSDAAIDLLINAVRELPGPECEIFIGYVGGAASRVPAGATAFPQRLPHFVINVHARWRDPAMDKACIAWARSLYEAARPLAIGTAYVNFMPGDEANRVEAAYGANYHRLAEVKRRYDPQNLFRVNQNVRPLETLRAA</sequence>
<keyword evidence="8" id="KW-1185">Reference proteome</keyword>